<dbReference type="Pfam" id="PF00149">
    <property type="entry name" value="Metallophos"/>
    <property type="match status" value="1"/>
</dbReference>
<comment type="caution">
    <text evidence="2">The sequence shown here is derived from an EMBL/GenBank/DDBJ whole genome shotgun (WGS) entry which is preliminary data.</text>
</comment>
<evidence type="ECO:0000313" key="2">
    <source>
        <dbReference type="EMBL" id="GIP18555.1"/>
    </source>
</evidence>
<reference evidence="2" key="1">
    <citation type="submission" date="2021-03" db="EMBL/GenBank/DDBJ databases">
        <title>Antimicrobial resistance genes in bacteria isolated from Japanese honey, and their potential for conferring macrolide and lincosamide resistance in the American foulbrood pathogen Paenibacillus larvae.</title>
        <authorList>
            <person name="Okamoto M."/>
            <person name="Kumagai M."/>
            <person name="Kanamori H."/>
            <person name="Takamatsu D."/>
        </authorList>
    </citation>
    <scope>NUCLEOTIDE SEQUENCE</scope>
    <source>
        <strain evidence="2">J40TS1</strain>
    </source>
</reference>
<dbReference type="AlphaFoldDB" id="A0A919YRW1"/>
<keyword evidence="3" id="KW-1185">Reference proteome</keyword>
<name>A0A919YRW1_9BACL</name>
<dbReference type="RefSeq" id="WP_246563831.1">
    <property type="nucleotide sequence ID" value="NZ_BOSE01000009.1"/>
</dbReference>
<gene>
    <name evidence="2" type="ORF">J40TS1_41970</name>
</gene>
<dbReference type="GO" id="GO:0008803">
    <property type="term" value="F:bis(5'-nucleosyl)-tetraphosphatase (symmetrical) activity"/>
    <property type="evidence" value="ECO:0007669"/>
    <property type="project" value="TreeGrafter"/>
</dbReference>
<dbReference type="PANTHER" id="PTHR42850">
    <property type="entry name" value="METALLOPHOSPHOESTERASE"/>
    <property type="match status" value="1"/>
</dbReference>
<dbReference type="InterPro" id="IPR029052">
    <property type="entry name" value="Metallo-depent_PP-like"/>
</dbReference>
<dbReference type="EMBL" id="BOSE01000009">
    <property type="protein sequence ID" value="GIP18555.1"/>
    <property type="molecule type" value="Genomic_DNA"/>
</dbReference>
<dbReference type="InterPro" id="IPR050126">
    <property type="entry name" value="Ap4A_hydrolase"/>
</dbReference>
<feature type="domain" description="Calcineurin-like phosphoesterase" evidence="1">
    <location>
        <begin position="3"/>
        <end position="153"/>
    </location>
</feature>
<dbReference type="Proteomes" id="UP000683139">
    <property type="component" value="Unassembled WGS sequence"/>
</dbReference>
<evidence type="ECO:0000313" key="3">
    <source>
        <dbReference type="Proteomes" id="UP000683139"/>
    </source>
</evidence>
<dbReference type="InterPro" id="IPR004843">
    <property type="entry name" value="Calcineurin-like_PHP"/>
</dbReference>
<dbReference type="SUPFAM" id="SSF56300">
    <property type="entry name" value="Metallo-dependent phosphatases"/>
    <property type="match status" value="1"/>
</dbReference>
<organism evidence="2 3">
    <name type="scientific">Paenibacillus montaniterrae</name>
    <dbReference type="NCBI Taxonomy" id="429341"/>
    <lineage>
        <taxon>Bacteria</taxon>
        <taxon>Bacillati</taxon>
        <taxon>Bacillota</taxon>
        <taxon>Bacilli</taxon>
        <taxon>Bacillales</taxon>
        <taxon>Paenibacillaceae</taxon>
        <taxon>Paenibacillus</taxon>
    </lineage>
</organism>
<dbReference type="PANTHER" id="PTHR42850:SF4">
    <property type="entry name" value="ZINC-DEPENDENT ENDOPOLYPHOSPHATASE"/>
    <property type="match status" value="1"/>
</dbReference>
<dbReference type="GO" id="GO:0005737">
    <property type="term" value="C:cytoplasm"/>
    <property type="evidence" value="ECO:0007669"/>
    <property type="project" value="TreeGrafter"/>
</dbReference>
<dbReference type="GO" id="GO:0016791">
    <property type="term" value="F:phosphatase activity"/>
    <property type="evidence" value="ECO:0007669"/>
    <property type="project" value="TreeGrafter"/>
</dbReference>
<dbReference type="GO" id="GO:0110154">
    <property type="term" value="P:RNA decapping"/>
    <property type="evidence" value="ECO:0007669"/>
    <property type="project" value="TreeGrafter"/>
</dbReference>
<proteinExistence type="predicted"/>
<sequence length="208" mass="22860">MGRILAVSDVHGHGPLLLQLLRAAHYDAECDRLYILGDWVNKGPDSLGTLNIVQQLISRGALGILGNNERKWLDEIPTDLGLAEQEQVEIQHWLAELPLWAEDGEYLFVHAGLRPGIPLERQTATDLTEIRGEFFNSPPLEAYTVVFGHTPTFRLGASAGRIWLGPGKIGVDTGAGHGSCLSLVDLTNRCQYAIDVAAPNQVHCYTDW</sequence>
<protein>
    <submittedName>
        <fullName evidence="2">Serine/threonine protein phosphatase</fullName>
    </submittedName>
</protein>
<dbReference type="Gene3D" id="3.60.21.10">
    <property type="match status" value="1"/>
</dbReference>
<accession>A0A919YRW1</accession>
<evidence type="ECO:0000259" key="1">
    <source>
        <dbReference type="Pfam" id="PF00149"/>
    </source>
</evidence>